<evidence type="ECO:0000256" key="2">
    <source>
        <dbReference type="ARBA" id="ARBA00014783"/>
    </source>
</evidence>
<keyword evidence="4" id="KW-0597">Phosphoprotein</keyword>
<dbReference type="PANTHER" id="PTHR30181">
    <property type="entry name" value="MANNITOL PERMEASE IIC COMPONENT"/>
    <property type="match status" value="1"/>
</dbReference>
<dbReference type="EMBL" id="AZGB01000022">
    <property type="protein sequence ID" value="KRM05242.1"/>
    <property type="molecule type" value="Genomic_DNA"/>
</dbReference>
<name>A0A0R1VIB2_9LACO</name>
<dbReference type="AlphaFoldDB" id="A0A0R1VIB2"/>
<dbReference type="Pfam" id="PF00359">
    <property type="entry name" value="PTS_EIIA_2"/>
    <property type="match status" value="1"/>
</dbReference>
<dbReference type="GO" id="GO:0005886">
    <property type="term" value="C:plasma membrane"/>
    <property type="evidence" value="ECO:0007669"/>
    <property type="project" value="TreeGrafter"/>
</dbReference>
<dbReference type="InterPro" id="IPR050893">
    <property type="entry name" value="Sugar_PTS"/>
</dbReference>
<evidence type="ECO:0000256" key="4">
    <source>
        <dbReference type="ARBA" id="ARBA00022553"/>
    </source>
</evidence>
<dbReference type="SUPFAM" id="SSF55804">
    <property type="entry name" value="Phoshotransferase/anion transport protein"/>
    <property type="match status" value="1"/>
</dbReference>
<keyword evidence="8" id="KW-0418">Kinase</keyword>
<dbReference type="Proteomes" id="UP000051451">
    <property type="component" value="Unassembled WGS sequence"/>
</dbReference>
<evidence type="ECO:0000256" key="6">
    <source>
        <dbReference type="ARBA" id="ARBA00022679"/>
    </source>
</evidence>
<keyword evidence="3" id="KW-0813">Transport</keyword>
<feature type="domain" description="PTS EIIA type-2" evidence="12">
    <location>
        <begin position="4"/>
        <end position="148"/>
    </location>
</feature>
<keyword evidence="5" id="KW-0762">Sugar transport</keyword>
<sequence>MKKMKLEKEMILLNQQVATKEEAIRLAGKLLVDNGVVKDAYIDSMLARNADVSTYMGNFIAIPHGTEEGKQYIEKTGISVVQVPMGVDFSDKDGEENIVTVVFGIAGLNGEHLNLLSQIAIFCSDVNNVVKLADAQTPEEIIDLLKEVEHK</sequence>
<dbReference type="InterPro" id="IPR002178">
    <property type="entry name" value="PTS_EIIA_type-2_dom"/>
</dbReference>
<proteinExistence type="predicted"/>
<comment type="function">
    <text evidence="1">The phosphoenolpyruvate-dependent sugar phosphotransferase system (sugar PTS), a major carbohydrate active transport system, catalyzes the phosphorylation of incoming sugar substrates concomitantly with their translocation across the cell membrane. The enzyme II CmtAB PTS system is involved in D-mannitol transport.</text>
</comment>
<evidence type="ECO:0000313" key="14">
    <source>
        <dbReference type="Proteomes" id="UP000051451"/>
    </source>
</evidence>
<evidence type="ECO:0000259" key="12">
    <source>
        <dbReference type="PROSITE" id="PS51094"/>
    </source>
</evidence>
<evidence type="ECO:0000313" key="13">
    <source>
        <dbReference type="EMBL" id="KRM05242.1"/>
    </source>
</evidence>
<dbReference type="GO" id="GO:0016301">
    <property type="term" value="F:kinase activity"/>
    <property type="evidence" value="ECO:0007669"/>
    <property type="project" value="UniProtKB-KW"/>
</dbReference>
<evidence type="ECO:0000256" key="7">
    <source>
        <dbReference type="ARBA" id="ARBA00022683"/>
    </source>
</evidence>
<dbReference type="GO" id="GO:0009401">
    <property type="term" value="P:phosphoenolpyruvate-dependent sugar phosphotransferase system"/>
    <property type="evidence" value="ECO:0007669"/>
    <property type="project" value="UniProtKB-KW"/>
</dbReference>
<evidence type="ECO:0000256" key="8">
    <source>
        <dbReference type="ARBA" id="ARBA00022777"/>
    </source>
</evidence>
<evidence type="ECO:0000256" key="1">
    <source>
        <dbReference type="ARBA" id="ARBA00002434"/>
    </source>
</evidence>
<keyword evidence="7" id="KW-0598">Phosphotransferase system</keyword>
<comment type="caution">
    <text evidence="13">The sequence shown here is derived from an EMBL/GenBank/DDBJ whole genome shotgun (WGS) entry which is preliminary data.</text>
</comment>
<accession>A0A0R1VIB2</accession>
<evidence type="ECO:0000256" key="3">
    <source>
        <dbReference type="ARBA" id="ARBA00022448"/>
    </source>
</evidence>
<dbReference type="STRING" id="1423750.FC89_GL001713"/>
<dbReference type="PROSITE" id="PS00372">
    <property type="entry name" value="PTS_EIIA_TYPE_2_HIS"/>
    <property type="match status" value="1"/>
</dbReference>
<dbReference type="InterPro" id="IPR016152">
    <property type="entry name" value="PTrfase/Anion_transptr"/>
</dbReference>
<evidence type="ECO:0000256" key="5">
    <source>
        <dbReference type="ARBA" id="ARBA00022597"/>
    </source>
</evidence>
<evidence type="ECO:0000256" key="10">
    <source>
        <dbReference type="ARBA" id="ARBA00030956"/>
    </source>
</evidence>
<organism evidence="13 14">
    <name type="scientific">Liquorilactobacillus ghanensis DSM 18630</name>
    <dbReference type="NCBI Taxonomy" id="1423750"/>
    <lineage>
        <taxon>Bacteria</taxon>
        <taxon>Bacillati</taxon>
        <taxon>Bacillota</taxon>
        <taxon>Bacilli</taxon>
        <taxon>Lactobacillales</taxon>
        <taxon>Lactobacillaceae</taxon>
        <taxon>Liquorilactobacillus</taxon>
    </lineage>
</organism>
<dbReference type="PATRIC" id="fig|1423750.3.peg.1758"/>
<dbReference type="GO" id="GO:0090563">
    <property type="term" value="F:protein-phosphocysteine-sugar phosphotransferase activity"/>
    <property type="evidence" value="ECO:0007669"/>
    <property type="project" value="TreeGrafter"/>
</dbReference>
<keyword evidence="6" id="KW-0808">Transferase</keyword>
<dbReference type="CDD" id="cd00211">
    <property type="entry name" value="PTS_IIA_fru"/>
    <property type="match status" value="1"/>
</dbReference>
<protein>
    <recommendedName>
        <fullName evidence="2">Mannitol-specific phosphotransferase enzyme IIA component</fullName>
    </recommendedName>
    <alternativeName>
        <fullName evidence="10">EIIA</fullName>
    </alternativeName>
    <alternativeName>
        <fullName evidence="11">EIII</fullName>
    </alternativeName>
    <alternativeName>
        <fullName evidence="9">PTS system mannitol-specific EIIA component</fullName>
    </alternativeName>
</protein>
<evidence type="ECO:0000256" key="11">
    <source>
        <dbReference type="ARBA" id="ARBA00030962"/>
    </source>
</evidence>
<evidence type="ECO:0000256" key="9">
    <source>
        <dbReference type="ARBA" id="ARBA00029908"/>
    </source>
</evidence>
<reference evidence="13 14" key="1">
    <citation type="journal article" date="2015" name="Genome Announc.">
        <title>Expanding the biotechnology potential of lactobacilli through comparative genomics of 213 strains and associated genera.</title>
        <authorList>
            <person name="Sun Z."/>
            <person name="Harris H.M."/>
            <person name="McCann A."/>
            <person name="Guo C."/>
            <person name="Argimon S."/>
            <person name="Zhang W."/>
            <person name="Yang X."/>
            <person name="Jeffery I.B."/>
            <person name="Cooney J.C."/>
            <person name="Kagawa T.F."/>
            <person name="Liu W."/>
            <person name="Song Y."/>
            <person name="Salvetti E."/>
            <person name="Wrobel A."/>
            <person name="Rasinkangas P."/>
            <person name="Parkhill J."/>
            <person name="Rea M.C."/>
            <person name="O'Sullivan O."/>
            <person name="Ritari J."/>
            <person name="Douillard F.P."/>
            <person name="Paul Ross R."/>
            <person name="Yang R."/>
            <person name="Briner A.E."/>
            <person name="Felis G.E."/>
            <person name="de Vos W.M."/>
            <person name="Barrangou R."/>
            <person name="Klaenhammer T.R."/>
            <person name="Caufield P.W."/>
            <person name="Cui Y."/>
            <person name="Zhang H."/>
            <person name="O'Toole P.W."/>
        </authorList>
    </citation>
    <scope>NUCLEOTIDE SEQUENCE [LARGE SCALE GENOMIC DNA]</scope>
    <source>
        <strain evidence="13 14">DSM 18630</strain>
    </source>
</reference>
<dbReference type="PANTHER" id="PTHR30181:SF2">
    <property type="entry name" value="PTS SYSTEM MANNITOL-SPECIFIC EIICBA COMPONENT"/>
    <property type="match status" value="1"/>
</dbReference>
<dbReference type="PROSITE" id="PS51094">
    <property type="entry name" value="PTS_EIIA_TYPE_2"/>
    <property type="match status" value="1"/>
</dbReference>
<gene>
    <name evidence="13" type="ORF">FC89_GL001713</name>
</gene>
<dbReference type="Gene3D" id="3.40.930.10">
    <property type="entry name" value="Mannitol-specific EII, Chain A"/>
    <property type="match status" value="1"/>
</dbReference>
<keyword evidence="14" id="KW-1185">Reference proteome</keyword>